<evidence type="ECO:0000313" key="1">
    <source>
        <dbReference type="EMBL" id="BAS19427.1"/>
    </source>
</evidence>
<protein>
    <submittedName>
        <fullName evidence="1">Uncharacterized protein</fullName>
    </submittedName>
</protein>
<proteinExistence type="predicted"/>
<sequence length="45" mass="4847">MTGGATTGEDYRGRLLRHRSFSQHIGTASFYAIAPVQKSAPAIEP</sequence>
<dbReference type="Proteomes" id="UP000066203">
    <property type="component" value="Chromosome"/>
</dbReference>
<dbReference type="AlphaFoldDB" id="A0A0K2RXV3"/>
<gene>
    <name evidence="1" type="ORF">RM6536_0180</name>
</gene>
<name>A0A0K2RXV3_9MICC</name>
<dbReference type="EMBL" id="AP014938">
    <property type="protein sequence ID" value="BAS19427.1"/>
    <property type="molecule type" value="Genomic_DNA"/>
</dbReference>
<organism evidence="1">
    <name type="scientific">Rothia mucilaginosa</name>
    <dbReference type="NCBI Taxonomy" id="43675"/>
    <lineage>
        <taxon>Bacteria</taxon>
        <taxon>Bacillati</taxon>
        <taxon>Actinomycetota</taxon>
        <taxon>Actinomycetes</taxon>
        <taxon>Micrococcales</taxon>
        <taxon>Micrococcaceae</taxon>
        <taxon>Rothia</taxon>
    </lineage>
</organism>
<evidence type="ECO:0000313" key="2">
    <source>
        <dbReference type="Proteomes" id="UP000066203"/>
    </source>
</evidence>
<reference evidence="2" key="1">
    <citation type="submission" date="2015-08" db="EMBL/GenBank/DDBJ databases">
        <title>Complete genome sequence of Rothia mucilaginosa strain NUM-Rm6536.</title>
        <authorList>
            <person name="Nambu T."/>
        </authorList>
    </citation>
    <scope>NUCLEOTIDE SEQUENCE [LARGE SCALE GENOMIC DNA]</scope>
    <source>
        <strain evidence="2">NUM-Rm6536</strain>
    </source>
</reference>
<accession>A0A0K2RXV3</accession>